<dbReference type="Pfam" id="PF02687">
    <property type="entry name" value="FtsX"/>
    <property type="match status" value="1"/>
</dbReference>
<dbReference type="GO" id="GO:0032153">
    <property type="term" value="C:cell division site"/>
    <property type="evidence" value="ECO:0007669"/>
    <property type="project" value="TreeGrafter"/>
</dbReference>
<dbReference type="InterPro" id="IPR003838">
    <property type="entry name" value="ABC3_permease_C"/>
</dbReference>
<sequence>MRWLRLQWFSISAGLKLWLDEPFGHLFNALVLAIALAMPWTIAQGLNAIVPSMDRWVGDPEISLYFKPDATLDSVKSAAAQLKRDFDLDSVNIVTPEQAMERLRAQSQTPDLAGALPENPLPYTVVVVLEVDATTNTQAIEQKIAQWKQFTGVEHVQYDAQWVRRLQSVLNGTQIIAIALAVLIAGMVLVVTFNTVRLQLIRNQAEVHVLKSLGATDTEVGRPTLWWAVSLALVAFGLAYAVVSGAMGLADDAAGQFIREFDSDFRFEQPSGITALGLVLVWVVLVMLGAWASVKSTVLRIH</sequence>
<accession>A0AA86JI98</accession>
<evidence type="ECO:0000256" key="6">
    <source>
        <dbReference type="ARBA" id="ARBA00022692"/>
    </source>
</evidence>
<dbReference type="AlphaFoldDB" id="A0AA86JI98"/>
<proteinExistence type="inferred from homology"/>
<dbReference type="Gene3D" id="3.30.70.3040">
    <property type="match status" value="1"/>
</dbReference>
<keyword evidence="6 10" id="KW-0812">Transmembrane</keyword>
<evidence type="ECO:0000259" key="11">
    <source>
        <dbReference type="Pfam" id="PF02687"/>
    </source>
</evidence>
<evidence type="ECO:0000256" key="2">
    <source>
        <dbReference type="ARBA" id="ARBA00007379"/>
    </source>
</evidence>
<evidence type="ECO:0000256" key="8">
    <source>
        <dbReference type="ARBA" id="ARBA00023136"/>
    </source>
</evidence>
<dbReference type="PANTHER" id="PTHR47755:SF1">
    <property type="entry name" value="CELL DIVISION PROTEIN FTSX"/>
    <property type="match status" value="1"/>
</dbReference>
<protein>
    <recommendedName>
        <fullName evidence="3">Cell division protein FtsX</fullName>
    </recommendedName>
</protein>
<keyword evidence="14" id="KW-1185">Reference proteome</keyword>
<dbReference type="RefSeq" id="WP_130558660.1">
    <property type="nucleotide sequence ID" value="NZ_AP028947.1"/>
</dbReference>
<evidence type="ECO:0000256" key="10">
    <source>
        <dbReference type="SAM" id="Phobius"/>
    </source>
</evidence>
<evidence type="ECO:0000313" key="13">
    <source>
        <dbReference type="EMBL" id="BET24802.1"/>
    </source>
</evidence>
<comment type="subcellular location">
    <subcellularLocation>
        <location evidence="1">Cell membrane</location>
        <topology evidence="1">Multi-pass membrane protein</topology>
    </subcellularLocation>
</comment>
<comment type="similarity">
    <text evidence="2">Belongs to the ABC-4 integral membrane protein family. FtsX subfamily.</text>
</comment>
<name>A0AA86JI98_9BURK</name>
<keyword evidence="7 10" id="KW-1133">Transmembrane helix</keyword>
<dbReference type="PANTHER" id="PTHR47755">
    <property type="entry name" value="CELL DIVISION PROTEIN FTSX"/>
    <property type="match status" value="1"/>
</dbReference>
<feature type="domain" description="ABC3 transporter permease C-terminal" evidence="11">
    <location>
        <begin position="179"/>
        <end position="295"/>
    </location>
</feature>
<dbReference type="KEGG" id="lto:RGQ30_03030"/>
<reference evidence="13 14" key="1">
    <citation type="submission" date="2023-10" db="EMBL/GenBank/DDBJ databases">
        <title>Complete Genome Sequence of Limnobacter thiooxidans CS-K2T, Isolated from freshwater lake sediments in Bavaria, Germany.</title>
        <authorList>
            <person name="Naruki M."/>
            <person name="Watanabe A."/>
            <person name="Warashina T."/>
            <person name="Morita T."/>
            <person name="Arakawa K."/>
        </authorList>
    </citation>
    <scope>NUCLEOTIDE SEQUENCE [LARGE SCALE GENOMIC DNA]</scope>
    <source>
        <strain evidence="13 14">CS-K2</strain>
    </source>
</reference>
<keyword evidence="8 10" id="KW-0472">Membrane</keyword>
<evidence type="ECO:0000313" key="14">
    <source>
        <dbReference type="Proteomes" id="UP001329151"/>
    </source>
</evidence>
<dbReference type="InterPro" id="IPR004513">
    <property type="entry name" value="FtsX"/>
</dbReference>
<dbReference type="Pfam" id="PF18075">
    <property type="entry name" value="FtsX_ECD"/>
    <property type="match status" value="1"/>
</dbReference>
<dbReference type="GO" id="GO:0005886">
    <property type="term" value="C:plasma membrane"/>
    <property type="evidence" value="ECO:0007669"/>
    <property type="project" value="UniProtKB-SubCell"/>
</dbReference>
<organism evidence="13 14">
    <name type="scientific">Limnobacter thiooxidans</name>
    <dbReference type="NCBI Taxonomy" id="131080"/>
    <lineage>
        <taxon>Bacteria</taxon>
        <taxon>Pseudomonadati</taxon>
        <taxon>Pseudomonadota</taxon>
        <taxon>Betaproteobacteria</taxon>
        <taxon>Burkholderiales</taxon>
        <taxon>Burkholderiaceae</taxon>
        <taxon>Limnobacter</taxon>
    </lineage>
</organism>
<feature type="transmembrane region" description="Helical" evidence="10">
    <location>
        <begin position="271"/>
        <end position="292"/>
    </location>
</feature>
<evidence type="ECO:0000259" key="12">
    <source>
        <dbReference type="Pfam" id="PF18075"/>
    </source>
</evidence>
<gene>
    <name evidence="13" type="ORF">RGQ30_03030</name>
</gene>
<keyword evidence="9" id="KW-0131">Cell cycle</keyword>
<dbReference type="GO" id="GO:0051301">
    <property type="term" value="P:cell division"/>
    <property type="evidence" value="ECO:0007669"/>
    <property type="project" value="UniProtKB-KW"/>
</dbReference>
<evidence type="ECO:0000256" key="3">
    <source>
        <dbReference type="ARBA" id="ARBA00021907"/>
    </source>
</evidence>
<dbReference type="Proteomes" id="UP001329151">
    <property type="component" value="Chromosome"/>
</dbReference>
<evidence type="ECO:0000256" key="1">
    <source>
        <dbReference type="ARBA" id="ARBA00004651"/>
    </source>
</evidence>
<keyword evidence="5" id="KW-0132">Cell division</keyword>
<feature type="transmembrane region" description="Helical" evidence="10">
    <location>
        <begin position="175"/>
        <end position="193"/>
    </location>
</feature>
<evidence type="ECO:0000256" key="5">
    <source>
        <dbReference type="ARBA" id="ARBA00022618"/>
    </source>
</evidence>
<feature type="domain" description="FtsX extracellular" evidence="12">
    <location>
        <begin position="61"/>
        <end position="156"/>
    </location>
</feature>
<dbReference type="EMBL" id="AP028947">
    <property type="protein sequence ID" value="BET24802.1"/>
    <property type="molecule type" value="Genomic_DNA"/>
</dbReference>
<evidence type="ECO:0000256" key="4">
    <source>
        <dbReference type="ARBA" id="ARBA00022475"/>
    </source>
</evidence>
<evidence type="ECO:0000256" key="9">
    <source>
        <dbReference type="ARBA" id="ARBA00023306"/>
    </source>
</evidence>
<feature type="transmembrane region" description="Helical" evidence="10">
    <location>
        <begin position="225"/>
        <end position="250"/>
    </location>
</feature>
<keyword evidence="4" id="KW-1003">Cell membrane</keyword>
<evidence type="ECO:0000256" key="7">
    <source>
        <dbReference type="ARBA" id="ARBA00022989"/>
    </source>
</evidence>
<dbReference type="InterPro" id="IPR040690">
    <property type="entry name" value="FtsX_ECD"/>
</dbReference>